<comment type="caution">
    <text evidence="1">The sequence shown here is derived from an EMBL/GenBank/DDBJ whole genome shotgun (WGS) entry which is preliminary data.</text>
</comment>
<proteinExistence type="predicted"/>
<organism evidence="1 2">
    <name type="scientific">Oceanidesulfovibrio marinus</name>
    <dbReference type="NCBI Taxonomy" id="370038"/>
    <lineage>
        <taxon>Bacteria</taxon>
        <taxon>Pseudomonadati</taxon>
        <taxon>Thermodesulfobacteriota</taxon>
        <taxon>Desulfovibrionia</taxon>
        <taxon>Desulfovibrionales</taxon>
        <taxon>Desulfovibrionaceae</taxon>
        <taxon>Oceanidesulfovibrio</taxon>
    </lineage>
</organism>
<dbReference type="Proteomes" id="UP000434052">
    <property type="component" value="Unassembled WGS sequence"/>
</dbReference>
<gene>
    <name evidence="1" type="ORF">DQK91_05495</name>
</gene>
<dbReference type="EMBL" id="QMIF01000002">
    <property type="protein sequence ID" value="TVM36098.1"/>
    <property type="molecule type" value="Genomic_DNA"/>
</dbReference>
<sequence>MAVLLFLLPFCPGLVGYDTAQECLGRRSVIHVAARALELMLRLPEAEPEPKQDRKVVNIKERR</sequence>
<reference evidence="1 2" key="1">
    <citation type="submission" date="2018-06" db="EMBL/GenBank/DDBJ databases">
        <title>Complete genome of Desulfovibrio marinus P48SEP.</title>
        <authorList>
            <person name="Crispim J.S."/>
            <person name="Vidigal P.M.P."/>
            <person name="Silva L.C.F."/>
            <person name="Araujo L.C."/>
            <person name="Laguardia C.N."/>
            <person name="Dias R.S."/>
            <person name="Sousa M.P."/>
            <person name="Paula S.O."/>
            <person name="Silva C."/>
        </authorList>
    </citation>
    <scope>NUCLEOTIDE SEQUENCE [LARGE SCALE GENOMIC DNA]</scope>
    <source>
        <strain evidence="1 2">P48SEP</strain>
    </source>
</reference>
<accession>A0A6P1ZP55</accession>
<dbReference type="AlphaFoldDB" id="A0A6P1ZP55"/>
<evidence type="ECO:0000313" key="1">
    <source>
        <dbReference type="EMBL" id="TVM36098.1"/>
    </source>
</evidence>
<protein>
    <submittedName>
        <fullName evidence="1">Uncharacterized protein</fullName>
    </submittedName>
</protein>
<name>A0A6P1ZP55_9BACT</name>
<evidence type="ECO:0000313" key="2">
    <source>
        <dbReference type="Proteomes" id="UP000434052"/>
    </source>
</evidence>